<keyword evidence="1" id="KW-0472">Membrane</keyword>
<protein>
    <submittedName>
        <fullName evidence="2">Uncharacterized protein</fullName>
    </submittedName>
</protein>
<proteinExistence type="predicted"/>
<sequence>MNKLKAFGAFWYEFVVGDDPLVAVLVVAGLAGTAVLSTRTTASWWLLPVVVTLALVTTLARAVRSKK</sequence>
<keyword evidence="1" id="KW-1133">Transmembrane helix</keyword>
<name>A0ABN2TTE4_9ACTN</name>
<comment type="caution">
    <text evidence="2">The sequence shown here is derived from an EMBL/GenBank/DDBJ whole genome shotgun (WGS) entry which is preliminary data.</text>
</comment>
<evidence type="ECO:0000313" key="2">
    <source>
        <dbReference type="EMBL" id="GAA2020535.1"/>
    </source>
</evidence>
<dbReference type="Proteomes" id="UP001500751">
    <property type="component" value="Unassembled WGS sequence"/>
</dbReference>
<accession>A0ABN2TTE4</accession>
<keyword evidence="1" id="KW-0812">Transmembrane</keyword>
<organism evidence="2 3">
    <name type="scientific">Catenulispora yoronensis</name>
    <dbReference type="NCBI Taxonomy" id="450799"/>
    <lineage>
        <taxon>Bacteria</taxon>
        <taxon>Bacillati</taxon>
        <taxon>Actinomycetota</taxon>
        <taxon>Actinomycetes</taxon>
        <taxon>Catenulisporales</taxon>
        <taxon>Catenulisporaceae</taxon>
        <taxon>Catenulispora</taxon>
    </lineage>
</organism>
<keyword evidence="3" id="KW-1185">Reference proteome</keyword>
<dbReference type="RefSeq" id="WP_344664921.1">
    <property type="nucleotide sequence ID" value="NZ_BAAAQN010000007.1"/>
</dbReference>
<feature type="transmembrane region" description="Helical" evidence="1">
    <location>
        <begin position="44"/>
        <end position="63"/>
    </location>
</feature>
<gene>
    <name evidence="2" type="ORF">GCM10009839_16570</name>
</gene>
<reference evidence="2 3" key="1">
    <citation type="journal article" date="2019" name="Int. J. Syst. Evol. Microbiol.">
        <title>The Global Catalogue of Microorganisms (GCM) 10K type strain sequencing project: providing services to taxonomists for standard genome sequencing and annotation.</title>
        <authorList>
            <consortium name="The Broad Institute Genomics Platform"/>
            <consortium name="The Broad Institute Genome Sequencing Center for Infectious Disease"/>
            <person name="Wu L."/>
            <person name="Ma J."/>
        </authorList>
    </citation>
    <scope>NUCLEOTIDE SEQUENCE [LARGE SCALE GENOMIC DNA]</scope>
    <source>
        <strain evidence="2 3">JCM 16014</strain>
    </source>
</reference>
<dbReference type="EMBL" id="BAAAQN010000007">
    <property type="protein sequence ID" value="GAA2020535.1"/>
    <property type="molecule type" value="Genomic_DNA"/>
</dbReference>
<evidence type="ECO:0000256" key="1">
    <source>
        <dbReference type="SAM" id="Phobius"/>
    </source>
</evidence>
<evidence type="ECO:0000313" key="3">
    <source>
        <dbReference type="Proteomes" id="UP001500751"/>
    </source>
</evidence>